<evidence type="ECO:0000313" key="3">
    <source>
        <dbReference type="Proteomes" id="UP001152803"/>
    </source>
</evidence>
<dbReference type="EMBL" id="JAFJMO010000015">
    <property type="protein sequence ID" value="KAJ8256158.1"/>
    <property type="molecule type" value="Genomic_DNA"/>
</dbReference>
<dbReference type="Proteomes" id="UP001152803">
    <property type="component" value="Unassembled WGS sequence"/>
</dbReference>
<dbReference type="InterPro" id="IPR032710">
    <property type="entry name" value="NTF2-like_dom_sf"/>
</dbReference>
<dbReference type="OrthoDB" id="6407068at2759"/>
<proteinExistence type="predicted"/>
<reference evidence="2" key="1">
    <citation type="journal article" date="2023" name="Science">
        <title>Genome structures resolve the early diversification of teleost fishes.</title>
        <authorList>
            <person name="Parey E."/>
            <person name="Louis A."/>
            <person name="Montfort J."/>
            <person name="Bouchez O."/>
            <person name="Roques C."/>
            <person name="Iampietro C."/>
            <person name="Lluch J."/>
            <person name="Castinel A."/>
            <person name="Donnadieu C."/>
            <person name="Desvignes T."/>
            <person name="Floi Bucao C."/>
            <person name="Jouanno E."/>
            <person name="Wen M."/>
            <person name="Mejri S."/>
            <person name="Dirks R."/>
            <person name="Jansen H."/>
            <person name="Henkel C."/>
            <person name="Chen W.J."/>
            <person name="Zahm M."/>
            <person name="Cabau C."/>
            <person name="Klopp C."/>
            <person name="Thompson A.W."/>
            <person name="Robinson-Rechavi M."/>
            <person name="Braasch I."/>
            <person name="Lecointre G."/>
            <person name="Bobe J."/>
            <person name="Postlethwait J.H."/>
            <person name="Berthelot C."/>
            <person name="Roest Crollius H."/>
            <person name="Guiguen Y."/>
        </authorList>
    </citation>
    <scope>NUCLEOTIDE SEQUENCE</scope>
    <source>
        <strain evidence="2">Concon-B</strain>
    </source>
</reference>
<comment type="caution">
    <text evidence="2">The sequence shown here is derived from an EMBL/GenBank/DDBJ whole genome shotgun (WGS) entry which is preliminary data.</text>
</comment>
<protein>
    <recommendedName>
        <fullName evidence="1">NTF2 domain-containing protein</fullName>
    </recommendedName>
</protein>
<sequence>MSGLSRTEQEGCRKMLGRLQAADLISLCDTVTNRLIVVESAREAMDAILTYSQSAEELLKRRKVQRDVIFKYLASENVVVPPNAEKNQLVRTTLQFWGSNVMASTTGDNKEDVPSATEVISACDVYALGKQFGQWFYQLLNTQNPTLGQAPQDWGPQHFWEDAQLTFSYSRGVPQTDRFRGAELVSQRFLALVREERIFFCPNLEPHGLMCDASAHGLVMVAVAGTVHRERACLGIFEQAFGLIRSPLDANSWKIKTSHLKIRRQSEVAGEEEMTSPAVTYNSEELLALCE</sequence>
<keyword evidence="3" id="KW-1185">Reference proteome</keyword>
<dbReference type="InterPro" id="IPR026698">
    <property type="entry name" value="UPF_C3orf38"/>
</dbReference>
<name>A0A9Q1HQR4_CONCO</name>
<dbReference type="PANTHER" id="PTHR21084:SF1">
    <property type="entry name" value="DENSE INCISORS"/>
    <property type="match status" value="1"/>
</dbReference>
<evidence type="ECO:0000259" key="1">
    <source>
        <dbReference type="PROSITE" id="PS50177"/>
    </source>
</evidence>
<dbReference type="InterPro" id="IPR018222">
    <property type="entry name" value="Nuclear_transport_factor_2_euk"/>
</dbReference>
<dbReference type="AlphaFoldDB" id="A0A9Q1HQR4"/>
<gene>
    <name evidence="2" type="ORF">COCON_G00200220</name>
</gene>
<organism evidence="2 3">
    <name type="scientific">Conger conger</name>
    <name type="common">Conger eel</name>
    <name type="synonym">Muraena conger</name>
    <dbReference type="NCBI Taxonomy" id="82655"/>
    <lineage>
        <taxon>Eukaryota</taxon>
        <taxon>Metazoa</taxon>
        <taxon>Chordata</taxon>
        <taxon>Craniata</taxon>
        <taxon>Vertebrata</taxon>
        <taxon>Euteleostomi</taxon>
        <taxon>Actinopterygii</taxon>
        <taxon>Neopterygii</taxon>
        <taxon>Teleostei</taxon>
        <taxon>Anguilliformes</taxon>
        <taxon>Congridae</taxon>
        <taxon>Conger</taxon>
    </lineage>
</organism>
<dbReference type="PROSITE" id="PS50177">
    <property type="entry name" value="NTF2_DOMAIN"/>
    <property type="match status" value="1"/>
</dbReference>
<dbReference type="Pfam" id="PF15008">
    <property type="entry name" value="DUF4518"/>
    <property type="match status" value="1"/>
</dbReference>
<feature type="domain" description="NTF2" evidence="1">
    <location>
        <begin position="128"/>
        <end position="262"/>
    </location>
</feature>
<evidence type="ECO:0000313" key="2">
    <source>
        <dbReference type="EMBL" id="KAJ8256158.1"/>
    </source>
</evidence>
<accession>A0A9Q1HQR4</accession>
<dbReference type="PANTHER" id="PTHR21084">
    <property type="entry name" value="DENSE INCISORS"/>
    <property type="match status" value="1"/>
</dbReference>
<dbReference type="SUPFAM" id="SSF54427">
    <property type="entry name" value="NTF2-like"/>
    <property type="match status" value="1"/>
</dbReference>